<dbReference type="GO" id="GO:0004141">
    <property type="term" value="F:dethiobiotin synthase activity"/>
    <property type="evidence" value="ECO:0007669"/>
    <property type="project" value="UniProtKB-UniRule"/>
</dbReference>
<sequence length="239" mass="26321">MAQEKQAENHQQWFITGTDTEIGKTYVTTLLLKALNRQGAKANGYKPVASGAAETPIGIKNPDAYSLLKASYCDLDYEHVNPYFFLEEEAPHILAEKGGRTIEFAVMNRGLKYLESQGEITLVEGAGGWYTPLSFKRSYSDWVIENRLPVIVVVGLKLGVINHARLTFDAIEAAGLEITGWIANHLSDSPSLPNYIAGIQAFTDIPMIGEIPYQAAADPALMEKVDQYFDLDPLLRGVA</sequence>
<keyword evidence="7 8" id="KW-0460">Magnesium</keyword>
<comment type="catalytic activity">
    <reaction evidence="8">
        <text>(7R,8S)-7,8-diammoniononanoate + CO2 + ATP = (4R,5S)-dethiobiotin + ADP + phosphate + 3 H(+)</text>
        <dbReference type="Rhea" id="RHEA:15805"/>
        <dbReference type="ChEBI" id="CHEBI:15378"/>
        <dbReference type="ChEBI" id="CHEBI:16526"/>
        <dbReference type="ChEBI" id="CHEBI:30616"/>
        <dbReference type="ChEBI" id="CHEBI:43474"/>
        <dbReference type="ChEBI" id="CHEBI:149469"/>
        <dbReference type="ChEBI" id="CHEBI:149473"/>
        <dbReference type="ChEBI" id="CHEBI:456216"/>
        <dbReference type="EC" id="6.3.3.3"/>
    </reaction>
</comment>
<dbReference type="EC" id="6.3.3.3" evidence="8"/>
<dbReference type="GO" id="GO:0009102">
    <property type="term" value="P:biotin biosynthetic process"/>
    <property type="evidence" value="ECO:0007669"/>
    <property type="project" value="UniProtKB-UniRule"/>
</dbReference>
<feature type="binding site" evidence="8">
    <location>
        <position position="63"/>
    </location>
    <ligand>
        <name>Mg(2+)</name>
        <dbReference type="ChEBI" id="CHEBI:18420"/>
    </ligand>
</feature>
<keyword evidence="5 8" id="KW-0093">Biotin biosynthesis</keyword>
<feature type="binding site" evidence="8">
    <location>
        <begin position="21"/>
        <end position="26"/>
    </location>
    <ligand>
        <name>ATP</name>
        <dbReference type="ChEBI" id="CHEBI:30616"/>
    </ligand>
</feature>
<dbReference type="PIRSF" id="PIRSF006755">
    <property type="entry name" value="DTB_synth"/>
    <property type="match status" value="1"/>
</dbReference>
<organism evidence="9 10">
    <name type="scientific">Ignatzschineria indica</name>
    <dbReference type="NCBI Taxonomy" id="472583"/>
    <lineage>
        <taxon>Bacteria</taxon>
        <taxon>Pseudomonadati</taxon>
        <taxon>Pseudomonadota</taxon>
        <taxon>Gammaproteobacteria</taxon>
        <taxon>Cardiobacteriales</taxon>
        <taxon>Ignatzschineriaceae</taxon>
        <taxon>Ignatzschineria</taxon>
    </lineage>
</organism>
<evidence type="ECO:0000256" key="1">
    <source>
        <dbReference type="ARBA" id="ARBA00022490"/>
    </source>
</evidence>
<feature type="binding site" evidence="8">
    <location>
        <begin position="124"/>
        <end position="127"/>
    </location>
    <ligand>
        <name>ATP</name>
        <dbReference type="ChEBI" id="CHEBI:30616"/>
    </ligand>
</feature>
<proteinExistence type="inferred from homology"/>
<dbReference type="GO" id="GO:0005829">
    <property type="term" value="C:cytosol"/>
    <property type="evidence" value="ECO:0007669"/>
    <property type="project" value="TreeGrafter"/>
</dbReference>
<dbReference type="PANTHER" id="PTHR43210:SF5">
    <property type="entry name" value="DETHIOBIOTIN SYNTHETASE"/>
    <property type="match status" value="1"/>
</dbReference>
<dbReference type="InterPro" id="IPR027417">
    <property type="entry name" value="P-loop_NTPase"/>
</dbReference>
<gene>
    <name evidence="8 9" type="primary">bioD</name>
    <name evidence="9" type="ORF">DC082_01315</name>
</gene>
<comment type="subcellular location">
    <subcellularLocation>
        <location evidence="8">Cytoplasm</location>
    </subcellularLocation>
</comment>
<dbReference type="HAMAP" id="MF_00336">
    <property type="entry name" value="BioD"/>
    <property type="match status" value="1"/>
</dbReference>
<dbReference type="NCBIfam" id="TIGR00347">
    <property type="entry name" value="bioD"/>
    <property type="match status" value="1"/>
</dbReference>
<evidence type="ECO:0000256" key="4">
    <source>
        <dbReference type="ARBA" id="ARBA00022741"/>
    </source>
</evidence>
<feature type="binding site" evidence="8">
    <location>
        <position position="25"/>
    </location>
    <ligand>
        <name>Mg(2+)</name>
        <dbReference type="ChEBI" id="CHEBI:18420"/>
    </ligand>
</feature>
<protein>
    <recommendedName>
        <fullName evidence="8">ATP-dependent dethiobiotin synthetase BioD</fullName>
        <ecNumber evidence="8">6.3.3.3</ecNumber>
    </recommendedName>
    <alternativeName>
        <fullName evidence="8">DTB synthetase</fullName>
        <shortName evidence="8">DTBS</shortName>
    </alternativeName>
    <alternativeName>
        <fullName evidence="8">Dethiobiotin synthase</fullName>
    </alternativeName>
</protein>
<evidence type="ECO:0000256" key="6">
    <source>
        <dbReference type="ARBA" id="ARBA00022840"/>
    </source>
</evidence>
<keyword evidence="10" id="KW-1185">Reference proteome</keyword>
<dbReference type="InterPro" id="IPR004472">
    <property type="entry name" value="DTB_synth_BioD"/>
</dbReference>
<feature type="binding site" evidence="8">
    <location>
        <position position="214"/>
    </location>
    <ligand>
        <name>ATP</name>
        <dbReference type="ChEBI" id="CHEBI:30616"/>
    </ligand>
</feature>
<dbReference type="UniPathway" id="UPA00078">
    <property type="reaction ID" value="UER00161"/>
</dbReference>
<comment type="function">
    <text evidence="8">Catalyzes a mechanistically unusual reaction, the ATP-dependent insertion of CO2 between the N7 and N8 nitrogen atoms of 7,8-diaminopelargonic acid (DAPA, also called 7,8-diammoniononanoate) to form a ureido ring.</text>
</comment>
<evidence type="ECO:0000256" key="3">
    <source>
        <dbReference type="ARBA" id="ARBA00022723"/>
    </source>
</evidence>
<feature type="binding site" evidence="8">
    <location>
        <position position="50"/>
    </location>
    <ligand>
        <name>substrate</name>
    </ligand>
</feature>
<evidence type="ECO:0000313" key="10">
    <source>
        <dbReference type="Proteomes" id="UP000244948"/>
    </source>
</evidence>
<evidence type="ECO:0000313" key="9">
    <source>
        <dbReference type="EMBL" id="PWD84214.1"/>
    </source>
</evidence>
<dbReference type="FunFam" id="3.40.50.300:FF:000292">
    <property type="entry name" value="ATP-dependent dethiobiotin synthetase BioD"/>
    <property type="match status" value="1"/>
</dbReference>
<feature type="binding site" evidence="8">
    <location>
        <begin position="184"/>
        <end position="185"/>
    </location>
    <ligand>
        <name>ATP</name>
        <dbReference type="ChEBI" id="CHEBI:30616"/>
    </ligand>
</feature>
<dbReference type="Pfam" id="PF13500">
    <property type="entry name" value="AAA_26"/>
    <property type="match status" value="1"/>
</dbReference>
<dbReference type="Proteomes" id="UP000244948">
    <property type="component" value="Unassembled WGS sequence"/>
</dbReference>
<comment type="caution">
    <text evidence="9">The sequence shown here is derived from an EMBL/GenBank/DDBJ whole genome shotgun (WGS) entry which is preliminary data.</text>
</comment>
<dbReference type="GO" id="GO:0000287">
    <property type="term" value="F:magnesium ion binding"/>
    <property type="evidence" value="ECO:0007669"/>
    <property type="project" value="UniProtKB-UniRule"/>
</dbReference>
<dbReference type="Gene3D" id="3.40.50.300">
    <property type="entry name" value="P-loop containing nucleotide triphosphate hydrolases"/>
    <property type="match status" value="1"/>
</dbReference>
<dbReference type="RefSeq" id="WP_109235417.1">
    <property type="nucleotide sequence ID" value="NZ_BMXZ01000001.1"/>
</dbReference>
<keyword evidence="6 8" id="KW-0067">ATP-binding</keyword>
<keyword evidence="2 8" id="KW-0436">Ligase</keyword>
<reference evidence="9 10" key="1">
    <citation type="journal article" date="2018" name="Genome Announc.">
        <title>Ignatzschineria cameli sp. nov., isolated from necrotic foot tissue of dromedaries (Camelus dromedarius) and associated maggots (Wohlfahrtia species) in Dubai.</title>
        <authorList>
            <person name="Tsang C.C."/>
            <person name="Tang J.Y."/>
            <person name="Fong J.Y."/>
            <person name="Kinne J."/>
            <person name="Lee H.H."/>
            <person name="Joseph M."/>
            <person name="Jose S."/>
            <person name="Schuster R.K."/>
            <person name="Tang Y."/>
            <person name="Sivakumar S."/>
            <person name="Chen J.H."/>
            <person name="Teng J.L."/>
            <person name="Lau S.K."/>
            <person name="Wernery U."/>
            <person name="Woo P.C."/>
        </authorList>
    </citation>
    <scope>NUCLEOTIDE SEQUENCE [LARGE SCALE GENOMIC DNA]</scope>
    <source>
        <strain evidence="9 10">KCTC 22643</strain>
    </source>
</reference>
<dbReference type="CDD" id="cd03109">
    <property type="entry name" value="DTBS"/>
    <property type="match status" value="1"/>
</dbReference>
<dbReference type="PANTHER" id="PTHR43210">
    <property type="entry name" value="DETHIOBIOTIN SYNTHETASE"/>
    <property type="match status" value="1"/>
</dbReference>
<comment type="pathway">
    <text evidence="8">Cofactor biosynthesis; biotin biosynthesis; biotin from 7,8-diaminononanoate: step 1/2.</text>
</comment>
<dbReference type="SUPFAM" id="SSF52540">
    <property type="entry name" value="P-loop containing nucleoside triphosphate hydrolases"/>
    <property type="match status" value="1"/>
</dbReference>
<keyword evidence="3 8" id="KW-0479">Metal-binding</keyword>
<keyword evidence="1 8" id="KW-0963">Cytoplasm</keyword>
<feature type="binding site" evidence="8">
    <location>
        <position position="124"/>
    </location>
    <ligand>
        <name>Mg(2+)</name>
        <dbReference type="ChEBI" id="CHEBI:18420"/>
    </ligand>
</feature>
<comment type="subunit">
    <text evidence="8">Homodimer.</text>
</comment>
<evidence type="ECO:0000256" key="8">
    <source>
        <dbReference type="HAMAP-Rule" id="MF_00336"/>
    </source>
</evidence>
<dbReference type="GO" id="GO:0005524">
    <property type="term" value="F:ATP binding"/>
    <property type="evidence" value="ECO:0007669"/>
    <property type="project" value="UniProtKB-UniRule"/>
</dbReference>
<comment type="cofactor">
    <cofactor evidence="8">
        <name>Mg(2+)</name>
        <dbReference type="ChEBI" id="CHEBI:18420"/>
    </cofactor>
</comment>
<evidence type="ECO:0000256" key="7">
    <source>
        <dbReference type="ARBA" id="ARBA00022842"/>
    </source>
</evidence>
<feature type="binding site" evidence="8">
    <location>
        <position position="63"/>
    </location>
    <ligand>
        <name>ATP</name>
        <dbReference type="ChEBI" id="CHEBI:30616"/>
    </ligand>
</feature>
<comment type="similarity">
    <text evidence="8">Belongs to the dethiobiotin synthetase family.</text>
</comment>
<dbReference type="EMBL" id="QEWR01000002">
    <property type="protein sequence ID" value="PWD84214.1"/>
    <property type="molecule type" value="Genomic_DNA"/>
</dbReference>
<keyword evidence="4 8" id="KW-0547">Nucleotide-binding</keyword>
<dbReference type="GO" id="GO:0042803">
    <property type="term" value="F:protein homodimerization activity"/>
    <property type="evidence" value="ECO:0007669"/>
    <property type="project" value="UniProtKB-ARBA"/>
</dbReference>
<evidence type="ECO:0000256" key="5">
    <source>
        <dbReference type="ARBA" id="ARBA00022756"/>
    </source>
</evidence>
<name>A0A2U2ALX4_9GAMM</name>
<feature type="active site" evidence="8">
    <location>
        <position position="46"/>
    </location>
</feature>
<accession>A0A2U2ALX4</accession>
<dbReference type="AlphaFoldDB" id="A0A2U2ALX4"/>
<evidence type="ECO:0000256" key="2">
    <source>
        <dbReference type="ARBA" id="ARBA00022598"/>
    </source>
</evidence>
<comment type="caution">
    <text evidence="8">Lacks conserved residue(s) required for the propagation of feature annotation.</text>
</comment>